<dbReference type="SMART" id="SM00827">
    <property type="entry name" value="PKS_AT"/>
    <property type="match status" value="1"/>
</dbReference>
<dbReference type="Gene3D" id="3.40.47.10">
    <property type="match status" value="1"/>
</dbReference>
<dbReference type="SUPFAM" id="SSF51735">
    <property type="entry name" value="NAD(P)-binding Rossmann-fold domains"/>
    <property type="match status" value="1"/>
</dbReference>
<dbReference type="SUPFAM" id="SSF56801">
    <property type="entry name" value="Acetyl-CoA synthetase-like"/>
    <property type="match status" value="1"/>
</dbReference>
<dbReference type="InterPro" id="IPR016039">
    <property type="entry name" value="Thiolase-like"/>
</dbReference>
<dbReference type="InterPro" id="IPR014031">
    <property type="entry name" value="Ketoacyl_synth_C"/>
</dbReference>
<dbReference type="InterPro" id="IPR010071">
    <property type="entry name" value="AA_adenyl_dom"/>
</dbReference>
<dbReference type="SUPFAM" id="SSF53901">
    <property type="entry name" value="Thiolase-like"/>
    <property type="match status" value="1"/>
</dbReference>
<dbReference type="InterPro" id="IPR001227">
    <property type="entry name" value="Ac_transferase_dom_sf"/>
</dbReference>
<dbReference type="InterPro" id="IPR016035">
    <property type="entry name" value="Acyl_Trfase/lysoPLipase"/>
</dbReference>
<dbReference type="PROSITE" id="PS00012">
    <property type="entry name" value="PHOSPHOPANTETHEINE"/>
    <property type="match status" value="2"/>
</dbReference>
<dbReference type="CDD" id="cd00833">
    <property type="entry name" value="PKS"/>
    <property type="match status" value="1"/>
</dbReference>
<evidence type="ECO:0000256" key="1">
    <source>
        <dbReference type="ARBA" id="ARBA00001957"/>
    </source>
</evidence>
<reference evidence="9" key="1">
    <citation type="submission" date="2021-08" db="EMBL/GenBank/DDBJ databases">
        <title>Complete genome sequence of Chryseobacterium sp strain PS-8.</title>
        <authorList>
            <person name="Das S.K."/>
        </authorList>
    </citation>
    <scope>NUCLEOTIDE SEQUENCE</scope>
    <source>
        <strain evidence="9">PS-8</strain>
    </source>
</reference>
<dbReference type="InterPro" id="IPR014030">
    <property type="entry name" value="Ketoacyl_synth_N"/>
</dbReference>
<dbReference type="InterPro" id="IPR014043">
    <property type="entry name" value="Acyl_transferase_dom"/>
</dbReference>
<dbReference type="PROSITE" id="PS50075">
    <property type="entry name" value="CARRIER"/>
    <property type="match status" value="2"/>
</dbReference>
<dbReference type="InterPro" id="IPR001242">
    <property type="entry name" value="Condensation_dom"/>
</dbReference>
<comment type="similarity">
    <text evidence="5">In the C-terminal section; belongs to the NRP synthetase family.</text>
</comment>
<dbReference type="Pfam" id="PF00501">
    <property type="entry name" value="AMP-binding"/>
    <property type="match status" value="1"/>
</dbReference>
<dbReference type="Pfam" id="PF00668">
    <property type="entry name" value="Condensation"/>
    <property type="match status" value="3"/>
</dbReference>
<dbReference type="InterPro" id="IPR020841">
    <property type="entry name" value="PKS_Beta-ketoAc_synthase_dom"/>
</dbReference>
<dbReference type="Pfam" id="PF21394">
    <property type="entry name" value="Beta-ketacyl_N"/>
    <property type="match status" value="1"/>
</dbReference>
<dbReference type="InterPro" id="IPR036291">
    <property type="entry name" value="NAD(P)-bd_dom_sf"/>
</dbReference>
<dbReference type="Gene3D" id="1.10.1200.10">
    <property type="entry name" value="ACP-like"/>
    <property type="match status" value="2"/>
</dbReference>
<dbReference type="PROSITE" id="PS00455">
    <property type="entry name" value="AMP_BINDING"/>
    <property type="match status" value="1"/>
</dbReference>
<dbReference type="CDD" id="cd05930">
    <property type="entry name" value="A_NRPS"/>
    <property type="match status" value="1"/>
</dbReference>
<dbReference type="SUPFAM" id="SSF52777">
    <property type="entry name" value="CoA-dependent acyltransferases"/>
    <property type="match status" value="6"/>
</dbReference>
<evidence type="ECO:0000313" key="9">
    <source>
        <dbReference type="EMBL" id="MCF2220318.1"/>
    </source>
</evidence>
<dbReference type="SMART" id="SM00825">
    <property type="entry name" value="PKS_KS"/>
    <property type="match status" value="1"/>
</dbReference>
<keyword evidence="2" id="KW-0596">Phosphopantetheine</keyword>
<evidence type="ECO:0000259" key="8">
    <source>
        <dbReference type="PROSITE" id="PS52004"/>
    </source>
</evidence>
<evidence type="ECO:0000256" key="4">
    <source>
        <dbReference type="ARBA" id="ARBA00022679"/>
    </source>
</evidence>
<feature type="domain" description="Ketosynthase family 3 (KS3)" evidence="8">
    <location>
        <begin position="6"/>
        <end position="428"/>
    </location>
</feature>
<dbReference type="InterPro" id="IPR006162">
    <property type="entry name" value="Ppantetheine_attach_site"/>
</dbReference>
<sequence>MEKYTGLEIAIIGMAGRFPEADNITQYWNNLENGKDCISDFTEEEIILEGEPESLVKSSAYVKSNAYIKTKKYFDSEFFGYTPHEAELMDPQVRIYHECCWEALEDSGYTFSANDKVGVFSAASPSVAWQLFSTKNNQDNFVDGFTASHLRDATFLSSRISYKFNLKGPAILVHTACSSSLVSIHQACSSLLLGECNIAVAGGVNIVNYSKKGYLYQEGMIHSKDGRCRPFDAESSGTVGGEGAGVVILKRLKDAIKDRDNIYAIVKGSAINNDGSNKVGYTAPSVKGQAEVIRKAHKMAGIDQSTIGYIETHGTATSLGDSIEVEALNEVFGNCALNTCAIGSVKSNIGHLDTAAGVAGFIKTVLAIKNRKIPASLHFEQPNPRVDFKGGPFYVNNKLKDWDGNEPLRAGVSSFGIGGTNAHIVLQEAPEVPISSESRKNQLLVLSAKTSNSLNENIIRLNEFLKQNRNINLADTAFSLQKGRERFKYRKTVICSNIEDASDKLAESLSYNGVEAHTKEGVQNIIFMFPGQGTQYSNMCKDLYYSEKIFRNKVDECLAIASQYSSEDFRAILFQDRVSGKNINNTEVAQPLLFIIEYALAHLLQQWGIKPDYMIGHSIGEYVAACVSGVFTLNDAIRLVIKRGELMGKAEKGSMLSIEIESDKLNLPAGIDIAVINSEKSIVVSGTDQDIEEFSAELEKKGIINKKIHTSHAFHSRMMDNILDEFEKEFSHISIQKSQIPYISNITGDFVDDHQISQPSYWSRHLRNTVNFFKGTETLLKTGGACFIEVGPGRSLSNYVSDSSSMDDSHVIINMVRHAKQAIDDQEYLLGKLGSLWEHGVNINWDQFYSGEERNKVSLPTYAFEKLEYVTDFNLNKLLNTQLKEDNFTESFTGIEEYINVSYWKRSVLPNKAVELSESSSTFLVFSGDKEKFSDSIIRELRSYGQNVIEIQKGEEFSEINQNTFKLNIGSSEEVSELWKHFTQKEIIPHQIIYCLTLDEEYQKGNYDTLDKKINDGYLGLCNIAQSIAREGQSGKISINVIGNYLAQVMQNDEIDALKAMVYSPVQIIPSEISNVRCKIIDIPYPFHNKNEENEYIFKIENEIFYEASESPCVAYRYNERWVETFEQLQNNPKTESEVKITEKGVYLIIGGTGGIGLSIAEKLVEDHSADIILVHRSEFPEKKDWNNVLSSEETDETLRKKIQKIKNIENCGSKVTLYRSDVTDEKQVQELTLKIKNNYPSVNGIIWGAGEVDYGGIILNRAKDDFISYSSAKVHGLLLLEKYFDFSQLDFLALFSSVGNAIYQVKFGQIAYNAGNEFLENYAYAARKSGINAITINWCDWFDTGLTYDSVRKAENIQDRDLINSKIHNGIYPEKGIKIFFKCLQNKGTVYTIYPKDLNRNINQQRKKLENTRQEIFSLTSQDQEEGLINSEEVLIDLFSVFFGRKVSRESNFFELGGDSLKAMNLIARINQKISSNLTISDIYKFPTVKELTGMLGDLNPSLQDNRIPQAPLQKYYKTSAEQKRMYFLQAIDEQSTLYNETEVLRIFGKIDQLKVENIFKKIITRHESLRTALKIVNGELMQEILTDFSFRLEILPYEENREHETIQSFVRPFDLQNAPLLRVGLIEKNPEEYIMVIDSHHIVLDGVSRFVLREEFNIIYNDGEPEPMVLQYKDYAEWQNTPAQREKLDSQKKFWINEFSEEVHPLELPTDFPRPFERTNEGDFVKFIIGKEDSGTLRKMASEAGGTMYTVLLAVLNVFLGKLGNQEDIVIGTPVSGRQDADLENLIGMFVNTVCLRNYPKGENTFRDFLSEVKERTLISLENQSYQFEELVNDLKIQRDERRNPLFDTMFVYQNYEESKQVTNGLVIKPENFKINFSRFDLTLLVIDENEELHLRLIYSTEIFKRDTAERFVNYFREIIKQVTENQSVMLSEITIIPAEEKQKLLVDFNNTSIEYPGEKNVLDLFLRNVERTPDATALIHGDKKISFSELNEKADTITFKINTKLEGTGHKIGLIFKQSVEMIAAILAVIKSGNTYIPLSPEDPAERKKYILEDCQADILIIQDILRDENQGIFSEEKILVVKPNEEKGITKQYPKVTISPESLLYIIYTSGTTGKPKGVGIRHRNLVNYALWNIDCHNLSSNDVGLQLLSYHFDGFCHTFYASLLSGAAMVTIPSEYRMNTHYIADALVKHKVTFLGLLPALYNTILDEFVSKDTKTALRFVVLAGEKTSKSLLSKSKSIFPEVHLENEYGPTEATVGCIHNQNLSEKNISLIGKPISNTSVYILGDQQQLLPIGVSGEICISGDGVAEGYVNNPLLTSERFIKNPYSSHEIMYRTGDVGKWHPDGTIEILERIDDQIKIRGYRVELEEIAAEIMNYDSVSKCVVLPIYKNGTPQLTAYFTSETEINTDDLQNFLALRIPNYMIPVFYVRMDTFPYTINGKLDKRALPEPNEQDFGKAEPKTEKERLILDIWRQVLVSDEIGVTDNFFSVGGDSIKSIQVSSRLRDQGYEASVKDILQSKNIRALADKLKIVKTKSDQREIVGEIPLSPIQKWFFSNAGPEENYFNQSVMINFPEGIAKEIVENIFNALQVHHDALRMTYSIENGTISQRANPAAGFPVSLREFDLKREENREEILLTESEKIQSSIDLKNGPLVNLGLFHMNTGSRLLIVIHHLVIDGVSWRILFEDIETLYQQALKNEKFVLPLKTDSFKSWIENLKAYQETKAYKEGSLSWDNILQRPVKHIKRDYPEGSNLYKTKATEVFSFDKEITSKLLTEVHFPFNTQINDILLTAFLLSVEKVYEQDHIFLDMESHGRHSLGQNENVDRTVGWFTGFYPVILEKGDIDTAAIIKNVKETLRNIPNQGIDYILKKYYSEIETENHLETVPRISFNYLGQFDAEFDKSSFSIADEEKGQDISGNKQRNYDWDISGIITDGKLSMSIVYGKEQYTPETIQKLMHSYQEKIFEIVEYCCNYQKRELTPSDLSVKNISQQYLSDLQEKYNIQDIYSLSPMQEGILFHSVYEPGSTSYFGQMTFEIQKELDFENFEDSVNELVARHDIFRTVFLHEVYDKPLQLLLKSRAVKVELNDVRNEMHHKSIPEIIEKYKELEKNKGFDLQSDILMRFRILQVKENHYTIIWSYHHILMDGWCTAVILDEFRQIYSKKIRKQPLQLSPVNPYLNYIQWFESRDKTDSEIYWKEKLSDYNHAVSMPKKDLFEGEKLEYAYDFQSSLINTEDAEILNEMASQYGVTLNTIIQFAWGMLLAKYNGTDDVVFGTVVSGRPSDIQGIESMIGLFINTIPVRIKYSSEDNLENILQKIQADAIETNDHQYHPLSEIQVLSPLGRNLLDHIVIVENYPVLDESDISENAVNCRHDFPVRNVEMYVESNYDLMLVVSPHKEIEVKLEYNSNVYDPETIETILMHFNQIIQQVVLQNVKQQIV</sequence>
<dbReference type="Pfam" id="PF08659">
    <property type="entry name" value="KR"/>
    <property type="match status" value="1"/>
</dbReference>
<dbReference type="InterPro" id="IPR049490">
    <property type="entry name" value="C883_1060-like_KR_N"/>
</dbReference>
<dbReference type="Pfam" id="PF00698">
    <property type="entry name" value="Acyl_transf_1"/>
    <property type="match status" value="1"/>
</dbReference>
<evidence type="ECO:0000256" key="3">
    <source>
        <dbReference type="ARBA" id="ARBA00022553"/>
    </source>
</evidence>
<comment type="caution">
    <text evidence="9">The sequence shown here is derived from an EMBL/GenBank/DDBJ whole genome shotgun (WGS) entry which is preliminary data.</text>
</comment>
<evidence type="ECO:0000256" key="5">
    <source>
        <dbReference type="ARBA" id="ARBA00029443"/>
    </source>
</evidence>
<dbReference type="InterPro" id="IPR057326">
    <property type="entry name" value="KR_dom"/>
</dbReference>
<dbReference type="PROSITE" id="PS52004">
    <property type="entry name" value="KS3_2"/>
    <property type="match status" value="1"/>
</dbReference>
<protein>
    <submittedName>
        <fullName evidence="9">Amino acid adenylation domain-containing protein</fullName>
    </submittedName>
</protein>
<dbReference type="Gene3D" id="3.30.70.3290">
    <property type="match status" value="1"/>
</dbReference>
<dbReference type="Pfam" id="PF22621">
    <property type="entry name" value="CurL-like_PKS_C"/>
    <property type="match status" value="1"/>
</dbReference>
<dbReference type="InterPro" id="IPR036736">
    <property type="entry name" value="ACP-like_sf"/>
</dbReference>
<dbReference type="CDD" id="cd19534">
    <property type="entry name" value="E_NRPS"/>
    <property type="match status" value="1"/>
</dbReference>
<feature type="coiled-coil region" evidence="6">
    <location>
        <begin position="1396"/>
        <end position="1423"/>
    </location>
</feature>
<proteinExistence type="inferred from homology"/>
<keyword evidence="4" id="KW-0808">Transferase</keyword>
<dbReference type="InterPro" id="IPR000873">
    <property type="entry name" value="AMP-dep_synth/lig_dom"/>
</dbReference>
<gene>
    <name evidence="9" type="ORF">H9Q08_13540</name>
</gene>
<keyword evidence="10" id="KW-1185">Reference proteome</keyword>
<organism evidence="9 10">
    <name type="scientific">Chryseobacterium indicum</name>
    <dbReference type="NCBI Taxonomy" id="2766954"/>
    <lineage>
        <taxon>Bacteria</taxon>
        <taxon>Pseudomonadati</taxon>
        <taxon>Bacteroidota</taxon>
        <taxon>Flavobacteriia</taxon>
        <taxon>Flavobacteriales</taxon>
        <taxon>Weeksellaceae</taxon>
        <taxon>Chryseobacterium group</taxon>
        <taxon>Chryseobacterium</taxon>
    </lineage>
</organism>
<dbReference type="SUPFAM" id="SSF47336">
    <property type="entry name" value="ACP-like"/>
    <property type="match status" value="2"/>
</dbReference>
<feature type="domain" description="Carrier" evidence="7">
    <location>
        <begin position="1419"/>
        <end position="1501"/>
    </location>
</feature>
<dbReference type="CDD" id="cd19543">
    <property type="entry name" value="DCL_NRPS"/>
    <property type="match status" value="1"/>
</dbReference>
<evidence type="ECO:0000256" key="2">
    <source>
        <dbReference type="ARBA" id="ARBA00022450"/>
    </source>
</evidence>
<dbReference type="SMART" id="SM00823">
    <property type="entry name" value="PKS_PP"/>
    <property type="match status" value="1"/>
</dbReference>
<dbReference type="InterPro" id="IPR018201">
    <property type="entry name" value="Ketoacyl_synth_AS"/>
</dbReference>
<dbReference type="Gene3D" id="3.30.559.30">
    <property type="entry name" value="Nonribosomal peptide synthetase, condensation domain"/>
    <property type="match status" value="3"/>
</dbReference>
<dbReference type="Gene3D" id="3.40.50.720">
    <property type="entry name" value="NAD(P)-binding Rossmann-like Domain"/>
    <property type="match status" value="1"/>
</dbReference>
<dbReference type="SUPFAM" id="SSF52151">
    <property type="entry name" value="FabD/lysophospholipase-like"/>
    <property type="match status" value="1"/>
</dbReference>
<dbReference type="Pfam" id="PF00550">
    <property type="entry name" value="PP-binding"/>
    <property type="match status" value="2"/>
</dbReference>
<dbReference type="RefSeq" id="WP_235131769.1">
    <property type="nucleotide sequence ID" value="NZ_JACSGT010000001.1"/>
</dbReference>
<evidence type="ECO:0000313" key="10">
    <source>
        <dbReference type="Proteomes" id="UP001430374"/>
    </source>
</evidence>
<dbReference type="Pfam" id="PF02801">
    <property type="entry name" value="Ketoacyl-synt_C"/>
    <property type="match status" value="1"/>
</dbReference>
<dbReference type="Gene3D" id="3.30.300.30">
    <property type="match status" value="1"/>
</dbReference>
<dbReference type="Gene3D" id="2.30.38.10">
    <property type="entry name" value="Luciferase, Domain 3"/>
    <property type="match status" value="1"/>
</dbReference>
<dbReference type="NCBIfam" id="TIGR01720">
    <property type="entry name" value="NRPS-para261"/>
    <property type="match status" value="1"/>
</dbReference>
<name>A0ABS9C976_9FLAO</name>
<dbReference type="Proteomes" id="UP001430374">
    <property type="component" value="Unassembled WGS sequence"/>
</dbReference>
<feature type="domain" description="Carrier" evidence="7">
    <location>
        <begin position="2463"/>
        <end position="2537"/>
    </location>
</feature>
<accession>A0ABS9C976</accession>
<dbReference type="InterPro" id="IPR009081">
    <property type="entry name" value="PP-bd_ACP"/>
</dbReference>
<dbReference type="InterPro" id="IPR020845">
    <property type="entry name" value="AMP-binding_CS"/>
</dbReference>
<dbReference type="InterPro" id="IPR010060">
    <property type="entry name" value="NRPS_synth"/>
</dbReference>
<dbReference type="PANTHER" id="PTHR45398">
    <property type="match status" value="1"/>
</dbReference>
<dbReference type="EMBL" id="JACSGT010000001">
    <property type="protein sequence ID" value="MCF2220318.1"/>
    <property type="molecule type" value="Genomic_DNA"/>
</dbReference>
<dbReference type="Gene3D" id="3.40.50.980">
    <property type="match status" value="2"/>
</dbReference>
<keyword evidence="3" id="KW-0597">Phosphoprotein</keyword>
<dbReference type="InterPro" id="IPR013968">
    <property type="entry name" value="PKS_KR"/>
</dbReference>
<dbReference type="Gene3D" id="3.30.559.10">
    <property type="entry name" value="Chloramphenicol acetyltransferase-like domain"/>
    <property type="match status" value="3"/>
</dbReference>
<dbReference type="InterPro" id="IPR020806">
    <property type="entry name" value="PKS_PP-bd"/>
</dbReference>
<dbReference type="Pfam" id="PF00109">
    <property type="entry name" value="ketoacyl-synt"/>
    <property type="match status" value="1"/>
</dbReference>
<keyword evidence="6" id="KW-0175">Coiled coil</keyword>
<dbReference type="SMART" id="SM00822">
    <property type="entry name" value="PKS_KR"/>
    <property type="match status" value="1"/>
</dbReference>
<dbReference type="CDD" id="cd19531">
    <property type="entry name" value="LCL_NRPS-like"/>
    <property type="match status" value="1"/>
</dbReference>
<comment type="cofactor">
    <cofactor evidence="1">
        <name>pantetheine 4'-phosphate</name>
        <dbReference type="ChEBI" id="CHEBI:47942"/>
    </cofactor>
</comment>
<dbReference type="Gene3D" id="3.40.366.10">
    <property type="entry name" value="Malonyl-Coenzyme A Acyl Carrier Protein, domain 2"/>
    <property type="match status" value="1"/>
</dbReference>
<dbReference type="NCBIfam" id="TIGR01733">
    <property type="entry name" value="AA-adenyl-dom"/>
    <property type="match status" value="1"/>
</dbReference>
<dbReference type="Gene3D" id="3.30.70.250">
    <property type="entry name" value="Malonyl-CoA ACP transacylase, ACP-binding"/>
    <property type="match status" value="1"/>
</dbReference>
<dbReference type="PROSITE" id="PS00606">
    <property type="entry name" value="KS3_1"/>
    <property type="match status" value="1"/>
</dbReference>
<evidence type="ECO:0000256" key="6">
    <source>
        <dbReference type="SAM" id="Coils"/>
    </source>
</evidence>
<dbReference type="PANTHER" id="PTHR45398:SF1">
    <property type="entry name" value="ENZYME, PUTATIVE (JCVI)-RELATED"/>
    <property type="match status" value="1"/>
</dbReference>
<dbReference type="InterPro" id="IPR023213">
    <property type="entry name" value="CAT-like_dom_sf"/>
</dbReference>
<dbReference type="InterPro" id="IPR045851">
    <property type="entry name" value="AMP-bd_C_sf"/>
</dbReference>
<evidence type="ECO:0000259" key="7">
    <source>
        <dbReference type="PROSITE" id="PS50075"/>
    </source>
</evidence>